<accession>A0ABC8ZCE8</accession>
<name>A0ABC8ZCE8_9POAL</name>
<protein>
    <submittedName>
        <fullName evidence="1">Uncharacterized protein</fullName>
    </submittedName>
</protein>
<sequence length="331" mass="37442">MALDLSLLEMVALLETPTGFAFFNVCKDICKGAKNLWSWFVKDDVADEVIFLLEFIKFEDKSVAWKSDGPGLLLTRAIRKYCDKSRQLIVGDLRLRDVIESNLNVKCFENEDVIRELMWGLKNVLFDYVYQERCNITHEYCLPLSQGLKDCMSKYEVIIPTEAIDRTFITCASALHRCDVLLEHYRKKLPEICDPFVPGIRKIVKDDTLYAEVIAKILTPGLAQDWNPFERLSDDVVEKIKVIDAAAGISRKVIDEDLYCLIYGLARDVRNFPGYRTDLIQTLKSLADKRSGPQKKRQTEVVGANANGGCVCVKKARAVEDTANDGVGKNG</sequence>
<dbReference type="InterPro" id="IPR045056">
    <property type="entry name" value="Nop56/Nop58"/>
</dbReference>
<proteinExistence type="predicted"/>
<dbReference type="PANTHER" id="PTHR10894">
    <property type="entry name" value="NUCLEOLAR PROTEIN 5 NUCLEOLAR PROTEIN NOP5 NOP58"/>
    <property type="match status" value="1"/>
</dbReference>
<dbReference type="Proteomes" id="UP001497457">
    <property type="component" value="Chromosome 18b"/>
</dbReference>
<organism evidence="1 2">
    <name type="scientific">Urochloa decumbens</name>
    <dbReference type="NCBI Taxonomy" id="240449"/>
    <lineage>
        <taxon>Eukaryota</taxon>
        <taxon>Viridiplantae</taxon>
        <taxon>Streptophyta</taxon>
        <taxon>Embryophyta</taxon>
        <taxon>Tracheophyta</taxon>
        <taxon>Spermatophyta</taxon>
        <taxon>Magnoliopsida</taxon>
        <taxon>Liliopsida</taxon>
        <taxon>Poales</taxon>
        <taxon>Poaceae</taxon>
        <taxon>PACMAD clade</taxon>
        <taxon>Panicoideae</taxon>
        <taxon>Panicodae</taxon>
        <taxon>Paniceae</taxon>
        <taxon>Melinidinae</taxon>
        <taxon>Urochloa</taxon>
    </lineage>
</organism>
<gene>
    <name evidence="1" type="ORF">URODEC1_LOCUS43294</name>
</gene>
<evidence type="ECO:0000313" key="1">
    <source>
        <dbReference type="EMBL" id="CAL4958735.1"/>
    </source>
</evidence>
<reference evidence="2" key="1">
    <citation type="submission" date="2024-06" db="EMBL/GenBank/DDBJ databases">
        <authorList>
            <person name="Ryan C."/>
        </authorList>
    </citation>
    <scope>NUCLEOTIDE SEQUENCE [LARGE SCALE GENOMIC DNA]</scope>
</reference>
<evidence type="ECO:0000313" key="2">
    <source>
        <dbReference type="Proteomes" id="UP001497457"/>
    </source>
</evidence>
<dbReference type="AlphaFoldDB" id="A0ABC8ZCE8"/>
<keyword evidence="2" id="KW-1185">Reference proteome</keyword>
<dbReference type="EMBL" id="OZ075128">
    <property type="protein sequence ID" value="CAL4958735.1"/>
    <property type="molecule type" value="Genomic_DNA"/>
</dbReference>
<dbReference type="PANTHER" id="PTHR10894:SF14">
    <property type="entry name" value="EXPRESSED PROTEIN"/>
    <property type="match status" value="1"/>
</dbReference>
<reference evidence="1 2" key="2">
    <citation type="submission" date="2024-10" db="EMBL/GenBank/DDBJ databases">
        <authorList>
            <person name="Ryan C."/>
        </authorList>
    </citation>
    <scope>NUCLEOTIDE SEQUENCE [LARGE SCALE GENOMIC DNA]</scope>
</reference>